<keyword evidence="4" id="KW-0012">Acyltransferase</keyword>
<evidence type="ECO:0000259" key="5">
    <source>
        <dbReference type="Pfam" id="PF01515"/>
    </source>
</evidence>
<dbReference type="Gene3D" id="3.40.50.10950">
    <property type="match status" value="1"/>
</dbReference>
<evidence type="ECO:0000313" key="6">
    <source>
        <dbReference type="EMBL" id="GLC27437.1"/>
    </source>
</evidence>
<dbReference type="Pfam" id="PF01515">
    <property type="entry name" value="PTA_PTB"/>
    <property type="match status" value="1"/>
</dbReference>
<dbReference type="NCBIfam" id="NF007233">
    <property type="entry name" value="PRK09653.1"/>
    <property type="match status" value="1"/>
</dbReference>
<dbReference type="RefSeq" id="WP_284351876.1">
    <property type="nucleotide sequence ID" value="NZ_BRXS01000006.1"/>
</dbReference>
<comment type="catalytic activity">
    <reaction evidence="1">
        <text>acetyl-CoA + phosphate = acetyl phosphate + CoA</text>
        <dbReference type="Rhea" id="RHEA:19521"/>
        <dbReference type="ChEBI" id="CHEBI:22191"/>
        <dbReference type="ChEBI" id="CHEBI:43474"/>
        <dbReference type="ChEBI" id="CHEBI:57287"/>
        <dbReference type="ChEBI" id="CHEBI:57288"/>
        <dbReference type="EC" id="2.3.1.8"/>
    </reaction>
</comment>
<keyword evidence="3" id="KW-0808">Transferase</keyword>
<evidence type="ECO:0000256" key="2">
    <source>
        <dbReference type="ARBA" id="ARBA00005656"/>
    </source>
</evidence>
<evidence type="ECO:0000256" key="4">
    <source>
        <dbReference type="ARBA" id="ARBA00023315"/>
    </source>
</evidence>
<proteinExistence type="inferred from homology"/>
<dbReference type="PANTHER" id="PTHR43356">
    <property type="entry name" value="PHOSPHATE ACETYLTRANSFERASE"/>
    <property type="match status" value="1"/>
</dbReference>
<dbReference type="InterPro" id="IPR042112">
    <property type="entry name" value="P_AcTrfase_dom2"/>
</dbReference>
<dbReference type="InterPro" id="IPR050500">
    <property type="entry name" value="Phos_Acetyltrans/Butyryltrans"/>
</dbReference>
<dbReference type="GO" id="GO:0008959">
    <property type="term" value="F:phosphate acetyltransferase activity"/>
    <property type="evidence" value="ECO:0007669"/>
    <property type="project" value="UniProtKB-EC"/>
</dbReference>
<evidence type="ECO:0000256" key="1">
    <source>
        <dbReference type="ARBA" id="ARBA00000705"/>
    </source>
</evidence>
<dbReference type="EMBL" id="BRXS01000006">
    <property type="protein sequence ID" value="GLC27437.1"/>
    <property type="molecule type" value="Genomic_DNA"/>
</dbReference>
<dbReference type="InterPro" id="IPR002505">
    <property type="entry name" value="PTA_PTB"/>
</dbReference>
<sequence>MSQDLDFLADVRARATVARRRIAFAETADPRTQTAIDALLAEGVVRPWLVVDRTDAALSAARLAAWQSAGAEIVDVADPAVRERVVELLLARRAAKGLTAETARALAARALYVADALVALGDVDGCVAGAVHTTADVVRAALWCVGPAAGVRTVSSAFYMVVRPFRDDRPEVLTFTDCAVVPYPTAEQLADIAVAAAADRRRIVGDAPRVALLSFSTRGSGGEGASITLVREALARVRAIAPELAVDGELQGDAALIRAVAERKAPGSPVGGQANVLVFPSLDAGNIAYKLVQRLAGAAAIGPIVQGLARPCSDLSRGAVPDDIINVAAITALQAGELPAARAARPDF</sequence>
<dbReference type="InterPro" id="IPR042113">
    <property type="entry name" value="P_AcTrfase_dom1"/>
</dbReference>
<evidence type="ECO:0000313" key="7">
    <source>
        <dbReference type="Proteomes" id="UP001161325"/>
    </source>
</evidence>
<dbReference type="SUPFAM" id="SSF53659">
    <property type="entry name" value="Isocitrate/Isopropylmalate dehydrogenase-like"/>
    <property type="match status" value="1"/>
</dbReference>
<evidence type="ECO:0000256" key="3">
    <source>
        <dbReference type="ARBA" id="ARBA00022679"/>
    </source>
</evidence>
<reference evidence="6" key="1">
    <citation type="submission" date="2022-08" db="EMBL/GenBank/DDBJ databases">
        <title>Draft genome sequencing of Roseisolibacter agri AW1220.</title>
        <authorList>
            <person name="Tobiishi Y."/>
            <person name="Tonouchi A."/>
        </authorList>
    </citation>
    <scope>NUCLEOTIDE SEQUENCE</scope>
    <source>
        <strain evidence="6">AW1220</strain>
    </source>
</reference>
<dbReference type="AlphaFoldDB" id="A0AA37QBV8"/>
<gene>
    <name evidence="6" type="primary">pta</name>
    <name evidence="6" type="ORF">rosag_39500</name>
</gene>
<dbReference type="PANTHER" id="PTHR43356:SF3">
    <property type="entry name" value="PHOSPHATE ACETYLTRANSFERASE"/>
    <property type="match status" value="1"/>
</dbReference>
<comment type="caution">
    <text evidence="6">The sequence shown here is derived from an EMBL/GenBank/DDBJ whole genome shotgun (WGS) entry which is preliminary data.</text>
</comment>
<name>A0AA37QBV8_9BACT</name>
<feature type="domain" description="Phosphate acetyl/butaryl transferase" evidence="5">
    <location>
        <begin position="7"/>
        <end position="332"/>
    </location>
</feature>
<dbReference type="Proteomes" id="UP001161325">
    <property type="component" value="Unassembled WGS sequence"/>
</dbReference>
<protein>
    <submittedName>
        <fullName evidence="6">Phosphate acetyltransferase</fullName>
    </submittedName>
</protein>
<comment type="similarity">
    <text evidence="2">Belongs to the phosphate acetyltransferase and butyryltransferase family.</text>
</comment>
<dbReference type="InterPro" id="IPR012147">
    <property type="entry name" value="P_Ac_Bu_trans"/>
</dbReference>
<accession>A0AA37QBV8</accession>
<organism evidence="6 7">
    <name type="scientific">Roseisolibacter agri</name>
    <dbReference type="NCBI Taxonomy" id="2014610"/>
    <lineage>
        <taxon>Bacteria</taxon>
        <taxon>Pseudomonadati</taxon>
        <taxon>Gemmatimonadota</taxon>
        <taxon>Gemmatimonadia</taxon>
        <taxon>Gemmatimonadales</taxon>
        <taxon>Gemmatimonadaceae</taxon>
        <taxon>Roseisolibacter</taxon>
    </lineage>
</organism>
<dbReference type="PIRSF" id="PIRSF000428">
    <property type="entry name" value="P_Ac_trans"/>
    <property type="match status" value="1"/>
</dbReference>
<keyword evidence="7" id="KW-1185">Reference proteome</keyword>
<dbReference type="Gene3D" id="3.40.50.10750">
    <property type="entry name" value="Isocitrate/Isopropylmalate dehydrogenase-like"/>
    <property type="match status" value="1"/>
</dbReference>